<dbReference type="Proteomes" id="UP000029712">
    <property type="component" value="Chromosome"/>
</dbReference>
<evidence type="ECO:0000256" key="4">
    <source>
        <dbReference type="ARBA" id="ARBA00022692"/>
    </source>
</evidence>
<gene>
    <name evidence="8" type="ORF">KN71_000505</name>
</gene>
<dbReference type="GeneID" id="89679534"/>
<comment type="similarity">
    <text evidence="7">Belongs to the binding-protein-dependent transport system permease family.</text>
</comment>
<name>A0A2K9YSX5_METHO</name>
<evidence type="ECO:0000256" key="7">
    <source>
        <dbReference type="RuleBase" id="RU363032"/>
    </source>
</evidence>
<keyword evidence="5 7" id="KW-1133">Transmembrane helix</keyword>
<comment type="subcellular location">
    <subcellularLocation>
        <location evidence="1 7">Cell membrane</location>
        <topology evidence="1 7">Multi-pass membrane protein</topology>
    </subcellularLocation>
</comment>
<feature type="transmembrane region" description="Helical" evidence="7">
    <location>
        <begin position="222"/>
        <end position="246"/>
    </location>
</feature>
<dbReference type="GO" id="GO:0005886">
    <property type="term" value="C:plasma membrane"/>
    <property type="evidence" value="ECO:0007669"/>
    <property type="project" value="UniProtKB-SubCell"/>
</dbReference>
<sequence>MKTYFWKKYRVKNTGLALSTLNNRVSFWKPFLLMLPSLITLTLFTIIPFILVLIFSSTYQVGATVYDKGFGLRNYIKLSKDPIFHIAIRNTLVYAILALPISLAISILISSAISFVIKQSFRRFWQTVFFLPYVTSGIAVSIAFAFLFRTSGGFINMLAGKNIQWLDNPNDGNWNAFVVILIRGVWGNLAFQILILTTAMLSVNPDLYKSASIDGSSNLKQFFAITLPSIRKTITFLFTVGIIGSIKTFPLALFDNKPAEAAANSGMSIMLYIFWYVQRGVNGVAGAASLILFLLGLLVSFGLRKLVSLVFFANKKIGEINVIRKIENKTLKRKVVFKI</sequence>
<dbReference type="InterPro" id="IPR000515">
    <property type="entry name" value="MetI-like"/>
</dbReference>
<dbReference type="OMA" id="MIVAWQW"/>
<dbReference type="SUPFAM" id="SSF161098">
    <property type="entry name" value="MetI-like"/>
    <property type="match status" value="1"/>
</dbReference>
<feature type="transmembrane region" description="Helical" evidence="7">
    <location>
        <begin position="129"/>
        <end position="148"/>
    </location>
</feature>
<dbReference type="InterPro" id="IPR035906">
    <property type="entry name" value="MetI-like_sf"/>
</dbReference>
<reference evidence="8 9" key="1">
    <citation type="submission" date="2014-08" db="EMBL/GenBank/DDBJ databases">
        <authorList>
            <person name="Kuleshov K."/>
            <person name="Dedkov V."/>
            <person name="Markelov M."/>
            <person name="Pimkina E."/>
        </authorList>
    </citation>
    <scope>NUCLEOTIDE SEQUENCE [LARGE SCALE GENOMIC DNA]</scope>
    <source>
        <strain evidence="9">TOA</strain>
    </source>
</reference>
<feature type="transmembrane region" description="Helical" evidence="7">
    <location>
        <begin position="31"/>
        <end position="55"/>
    </location>
</feature>
<feature type="transmembrane region" description="Helical" evidence="7">
    <location>
        <begin position="258"/>
        <end position="277"/>
    </location>
</feature>
<dbReference type="PROSITE" id="PS50928">
    <property type="entry name" value="ABC_TM1"/>
    <property type="match status" value="1"/>
</dbReference>
<evidence type="ECO:0000256" key="5">
    <source>
        <dbReference type="ARBA" id="ARBA00022989"/>
    </source>
</evidence>
<dbReference type="Gene3D" id="1.10.3720.10">
    <property type="entry name" value="MetI-like"/>
    <property type="match status" value="1"/>
</dbReference>
<dbReference type="EMBL" id="CP033021">
    <property type="protein sequence ID" value="AYN65199.1"/>
    <property type="molecule type" value="Genomic_DNA"/>
</dbReference>
<dbReference type="InterPro" id="IPR051393">
    <property type="entry name" value="ABC_transporter_permease"/>
</dbReference>
<keyword evidence="6 7" id="KW-0472">Membrane</keyword>
<dbReference type="AlphaFoldDB" id="A0A2K9YSX5"/>
<feature type="transmembrane region" description="Helical" evidence="7">
    <location>
        <begin position="284"/>
        <end position="303"/>
    </location>
</feature>
<proteinExistence type="inferred from homology"/>
<dbReference type="RefSeq" id="WP_012855352.1">
    <property type="nucleotide sequence ID" value="NZ_CP009677.1"/>
</dbReference>
<dbReference type="PANTHER" id="PTHR30193:SF37">
    <property type="entry name" value="INNER MEMBRANE ABC TRANSPORTER PERMEASE PROTEIN YCJO"/>
    <property type="match status" value="1"/>
</dbReference>
<dbReference type="Pfam" id="PF00528">
    <property type="entry name" value="BPD_transp_1"/>
    <property type="match status" value="1"/>
</dbReference>
<protein>
    <submittedName>
        <fullName evidence="8">Sugar ABC transporter permease</fullName>
    </submittedName>
</protein>
<keyword evidence="4 7" id="KW-0812">Transmembrane</keyword>
<dbReference type="OrthoDB" id="42615at2"/>
<dbReference type="GO" id="GO:0055085">
    <property type="term" value="P:transmembrane transport"/>
    <property type="evidence" value="ECO:0007669"/>
    <property type="project" value="InterPro"/>
</dbReference>
<accession>A0A2K9YSX5</accession>
<dbReference type="PANTHER" id="PTHR30193">
    <property type="entry name" value="ABC TRANSPORTER PERMEASE PROTEIN"/>
    <property type="match status" value="1"/>
</dbReference>
<feature type="transmembrane region" description="Helical" evidence="7">
    <location>
        <begin position="176"/>
        <end position="201"/>
    </location>
</feature>
<keyword evidence="2 7" id="KW-0813">Transport</keyword>
<evidence type="ECO:0000256" key="1">
    <source>
        <dbReference type="ARBA" id="ARBA00004651"/>
    </source>
</evidence>
<evidence type="ECO:0000313" key="8">
    <source>
        <dbReference type="EMBL" id="AYN65199.1"/>
    </source>
</evidence>
<dbReference type="CDD" id="cd06261">
    <property type="entry name" value="TM_PBP2"/>
    <property type="match status" value="1"/>
</dbReference>
<evidence type="ECO:0000256" key="6">
    <source>
        <dbReference type="ARBA" id="ARBA00023136"/>
    </source>
</evidence>
<evidence type="ECO:0000313" key="9">
    <source>
        <dbReference type="Proteomes" id="UP000029712"/>
    </source>
</evidence>
<organism evidence="8 9">
    <name type="scientific">Metamycoplasma hominis</name>
    <name type="common">Mycoplasma hominis</name>
    <dbReference type="NCBI Taxonomy" id="2098"/>
    <lineage>
        <taxon>Bacteria</taxon>
        <taxon>Bacillati</taxon>
        <taxon>Mycoplasmatota</taxon>
        <taxon>Mycoplasmoidales</taxon>
        <taxon>Metamycoplasmataceae</taxon>
        <taxon>Metamycoplasma</taxon>
    </lineage>
</organism>
<reference evidence="8 9" key="2">
    <citation type="submission" date="2018-10" db="EMBL/GenBank/DDBJ databases">
        <title>Detection and isolation of Mycoplasma hominis as a predominant microorganism from pelvic cavity of patient with salpingitis and tubo-ovarian abscess.</title>
        <authorList>
            <person name="Guschin A.E."/>
            <person name="Khayrullina G.A."/>
            <person name="Rakovskaya I.V."/>
            <person name="Shelenkov A.A."/>
            <person name="Shagin D.A."/>
        </authorList>
    </citation>
    <scope>NUCLEOTIDE SEQUENCE [LARGE SCALE GENOMIC DNA]</scope>
    <source>
        <strain evidence="9">TOA</strain>
    </source>
</reference>
<feature type="transmembrane region" description="Helical" evidence="7">
    <location>
        <begin position="92"/>
        <end position="117"/>
    </location>
</feature>
<evidence type="ECO:0000256" key="3">
    <source>
        <dbReference type="ARBA" id="ARBA00022475"/>
    </source>
</evidence>
<evidence type="ECO:0000256" key="2">
    <source>
        <dbReference type="ARBA" id="ARBA00022448"/>
    </source>
</evidence>
<keyword evidence="3" id="KW-1003">Cell membrane</keyword>